<dbReference type="InterPro" id="IPR007698">
    <property type="entry name" value="AlaDH/PNT_NAD(H)-bd"/>
</dbReference>
<evidence type="ECO:0000256" key="1">
    <source>
        <dbReference type="ARBA" id="ARBA00004682"/>
    </source>
</evidence>
<dbReference type="GO" id="GO:0033512">
    <property type="term" value="P:L-lysine catabolic process to acetyl-CoA via saccharopine"/>
    <property type="evidence" value="ECO:0007669"/>
    <property type="project" value="UniProtKB-UniPathway"/>
</dbReference>
<dbReference type="SUPFAM" id="SSF55347">
    <property type="entry name" value="Glyceraldehyde-3-phosphate dehydrogenase-like, C-terminal domain"/>
    <property type="match status" value="1"/>
</dbReference>
<evidence type="ECO:0000256" key="4">
    <source>
        <dbReference type="ARBA" id="ARBA00023154"/>
    </source>
</evidence>
<comment type="pathway">
    <text evidence="1">Amino-acid degradation; L-lysine degradation via saccharopine pathway; glutaryl-CoA from L-lysine: step 1/6.</text>
</comment>
<dbReference type="AlphaFoldDB" id="A0A8H5B9D9"/>
<dbReference type="EMBL" id="JAACJJ010000029">
    <property type="protein sequence ID" value="KAF5319175.1"/>
    <property type="molecule type" value="Genomic_DNA"/>
</dbReference>
<evidence type="ECO:0000256" key="5">
    <source>
        <dbReference type="ARBA" id="ARBA00023268"/>
    </source>
</evidence>
<dbReference type="GO" id="GO:0005737">
    <property type="term" value="C:cytoplasm"/>
    <property type="evidence" value="ECO:0007669"/>
    <property type="project" value="TreeGrafter"/>
</dbReference>
<comment type="caution">
    <text evidence="10">The sequence shown here is derived from an EMBL/GenBank/DDBJ whole genome shotgun (WGS) entry which is preliminary data.</text>
</comment>
<dbReference type="GO" id="GO:0019878">
    <property type="term" value="P:lysine biosynthetic process via aminoadipic acid"/>
    <property type="evidence" value="ECO:0007669"/>
    <property type="project" value="TreeGrafter"/>
</dbReference>
<keyword evidence="11" id="KW-1185">Reference proteome</keyword>
<dbReference type="Pfam" id="PF16653">
    <property type="entry name" value="Sacchrp_dh_C"/>
    <property type="match status" value="1"/>
</dbReference>
<comment type="similarity">
    <text evidence="6">In the C-terminal section; belongs to the saccharopine dehydrogenase family.</text>
</comment>
<keyword evidence="4" id="KW-0457">Lysine biosynthesis</keyword>
<evidence type="ECO:0000256" key="2">
    <source>
        <dbReference type="ARBA" id="ARBA00004720"/>
    </source>
</evidence>
<dbReference type="InterPro" id="IPR007886">
    <property type="entry name" value="AlaDH/PNT_N"/>
</dbReference>
<keyword evidence="5" id="KW-0511">Multifunctional enzyme</keyword>
<feature type="region of interest" description="Disordered" evidence="7">
    <location>
        <begin position="487"/>
        <end position="511"/>
    </location>
</feature>
<dbReference type="SMART" id="SM01003">
    <property type="entry name" value="AlaDh_PNT_N"/>
    <property type="match status" value="1"/>
</dbReference>
<dbReference type="InterPro" id="IPR032095">
    <property type="entry name" value="Sacchrp_dh-like_C"/>
</dbReference>
<protein>
    <recommendedName>
        <fullName evidence="12">Saccharopine dehydrogenase (NAD(+), L-glutamate-forming)</fullName>
    </recommendedName>
</protein>
<proteinExistence type="inferred from homology"/>
<dbReference type="SUPFAM" id="SSF51735">
    <property type="entry name" value="NAD(P)-binding Rossmann-fold domains"/>
    <property type="match status" value="1"/>
</dbReference>
<evidence type="ECO:0000256" key="3">
    <source>
        <dbReference type="ARBA" id="ARBA00023002"/>
    </source>
</evidence>
<keyword evidence="3" id="KW-0560">Oxidoreductase</keyword>
<dbReference type="PANTHER" id="PTHR11133:SF23">
    <property type="entry name" value="SACCHAROPINE DEHYDROGENASE [NAD(+), L-LYSINE-FORMING]"/>
    <property type="match status" value="1"/>
</dbReference>
<dbReference type="Pfam" id="PF03435">
    <property type="entry name" value="Sacchrp_dh_NADP"/>
    <property type="match status" value="1"/>
</dbReference>
<dbReference type="Gene3D" id="3.30.360.10">
    <property type="entry name" value="Dihydrodipicolinate Reductase, domain 2"/>
    <property type="match status" value="1"/>
</dbReference>
<dbReference type="UniPathway" id="UPA00868">
    <property type="reaction ID" value="UER00835"/>
</dbReference>
<evidence type="ECO:0000256" key="6">
    <source>
        <dbReference type="ARBA" id="ARBA00025744"/>
    </source>
</evidence>
<dbReference type="InterPro" id="IPR005097">
    <property type="entry name" value="Sacchrp_dh_NADP-bd"/>
</dbReference>
<comment type="pathway">
    <text evidence="2">Amino-acid degradation; L-lysine degradation via saccharopine pathway; glutaryl-CoA from L-lysine: step 2/6.</text>
</comment>
<dbReference type="PANTHER" id="PTHR11133">
    <property type="entry name" value="SACCHAROPINE DEHYDROGENASE"/>
    <property type="match status" value="1"/>
</dbReference>
<evidence type="ECO:0000313" key="10">
    <source>
        <dbReference type="EMBL" id="KAF5319175.1"/>
    </source>
</evidence>
<evidence type="ECO:0000256" key="7">
    <source>
        <dbReference type="SAM" id="MobiDB-lite"/>
    </source>
</evidence>
<dbReference type="SMART" id="SM01002">
    <property type="entry name" value="AlaDh_PNT_C"/>
    <property type="match status" value="1"/>
</dbReference>
<evidence type="ECO:0000259" key="9">
    <source>
        <dbReference type="SMART" id="SM01003"/>
    </source>
</evidence>
<dbReference type="CDD" id="cd12189">
    <property type="entry name" value="LKR_SDH_like"/>
    <property type="match status" value="1"/>
</dbReference>
<dbReference type="Proteomes" id="UP000567179">
    <property type="component" value="Unassembled WGS sequence"/>
</dbReference>
<accession>A0A8H5B9D9</accession>
<feature type="domain" description="Alanine dehydrogenase/pyridine nucleotide transhydrogenase NAD(H)-binding" evidence="8">
    <location>
        <begin position="214"/>
        <end position="415"/>
    </location>
</feature>
<dbReference type="GO" id="GO:0004753">
    <property type="term" value="F:saccharopine dehydrogenase activity"/>
    <property type="evidence" value="ECO:0007669"/>
    <property type="project" value="TreeGrafter"/>
</dbReference>
<feature type="domain" description="Alanine dehydrogenase/pyridine nucleotide transhydrogenase N-terminal" evidence="9">
    <location>
        <begin position="26"/>
        <end position="177"/>
    </location>
</feature>
<evidence type="ECO:0000259" key="8">
    <source>
        <dbReference type="SMART" id="SM01002"/>
    </source>
</evidence>
<sequence>MAAASHRGLLSRVAGTVARRWPVKIGIRAEDPSRIWERRAPLTPDAVHDLLSTGNVEVDVVSCPKRVFKDEEYRRAGANIVQELDPSSSRHPQRLVLGIKEPPLNEVYNGLGQSNTTHMMFSHTAKGQLYNMPLLSKFANKIRQRTDTMPQLVDYELLVNKETGARTVAFGWYAGAAGVLEALSSLGQYYLERGIATPFLYTPRPHSLPSLDALKRALRGIGNMIKADGLPAALGPCIIGVTGSGKVAQGALAMLSALPIKSISVRTAQQMLKESSTNPQQEAKTIYLVHVKPGDYLVKTGTSVQDEPSYDRGLYYDSPDLFESIFHTEVAPYLTLLINGTGWSPGFPRLMTTEQLSTSLRLASKYPGFRGCNIADISCDVGGGLEFMNKATTLSSPSFKVEGLSSEFPPVQIMSVDILPASIPKDASMHFSGALMPYIQQYLTWCTTPNAAYPEPLAAATIAINGLLTRNHKWLYRQMISSAKTQAPERVPVSSQVSPPPNTLSPASTTQPRKKILMLGSGMVAQPAVDMIARREDVELVIASNSVSEMIALAKPYSNVTWHSLDFDLAQKVPRSDDAGAKGGIRYERELYESLIRASDVVISLLPAPMHPSVAEACIKFKTHLVTASYISDKMASLNSEAESQGVLLLNEIGLDPGIDHCSARDLINRLHEDGKTIESFISFCGGLPAPESSHVPLRYKFSWRPQGVLTAALNEATYILSREHKKVPGRALLGHVFPSLPISSEFDLEGLPNRNSLVYISDYDIPKEPLRTFVRGTLRYPGFSRLMGAFAKVGLLDTNNRFTLNSWRSLVRDTLELNPKFDGGISSLLDPEEVQIFHEALQYLGLSKSPFEGANSSMPPLPTGPHTPLDLFAYLLSYKLKYQPGEQDMVVLSHEIKTRDEHGEEVHTSTLISYGTQVADMFFKGERPASAMARTVGYPVAIAALLVIDDAITLRGVHGPLRPQVYEPVLEGLEEVGIRMVENTRPIDFSVRTVEGALMRAGSTRGGQKMPLVMLPLHPHPFDAPEPKFED</sequence>
<evidence type="ECO:0008006" key="12">
    <source>
        <dbReference type="Google" id="ProtNLM"/>
    </source>
</evidence>
<reference evidence="10 11" key="1">
    <citation type="journal article" date="2020" name="ISME J.">
        <title>Uncovering the hidden diversity of litter-decomposition mechanisms in mushroom-forming fungi.</title>
        <authorList>
            <person name="Floudas D."/>
            <person name="Bentzer J."/>
            <person name="Ahren D."/>
            <person name="Johansson T."/>
            <person name="Persson P."/>
            <person name="Tunlid A."/>
        </authorList>
    </citation>
    <scope>NUCLEOTIDE SEQUENCE [LARGE SCALE GENOMIC DNA]</scope>
    <source>
        <strain evidence="10 11">CBS 101986</strain>
    </source>
</reference>
<keyword evidence="4" id="KW-0028">Amino-acid biosynthesis</keyword>
<gene>
    <name evidence="10" type="ORF">D9619_008830</name>
</gene>
<evidence type="ECO:0000313" key="11">
    <source>
        <dbReference type="Proteomes" id="UP000567179"/>
    </source>
</evidence>
<dbReference type="Pfam" id="PF05222">
    <property type="entry name" value="AlaDh_PNT_N"/>
    <property type="match status" value="1"/>
</dbReference>
<dbReference type="InterPro" id="IPR036291">
    <property type="entry name" value="NAD(P)-bd_dom_sf"/>
</dbReference>
<dbReference type="SUPFAM" id="SSF52283">
    <property type="entry name" value="Formate/glycerate dehydrogenase catalytic domain-like"/>
    <property type="match status" value="1"/>
</dbReference>
<name>A0A8H5B9D9_9AGAR</name>
<dbReference type="InterPro" id="IPR051168">
    <property type="entry name" value="AASS"/>
</dbReference>
<organism evidence="10 11">
    <name type="scientific">Psilocybe cf. subviscida</name>
    <dbReference type="NCBI Taxonomy" id="2480587"/>
    <lineage>
        <taxon>Eukaryota</taxon>
        <taxon>Fungi</taxon>
        <taxon>Dikarya</taxon>
        <taxon>Basidiomycota</taxon>
        <taxon>Agaricomycotina</taxon>
        <taxon>Agaricomycetes</taxon>
        <taxon>Agaricomycetidae</taxon>
        <taxon>Agaricales</taxon>
        <taxon>Agaricineae</taxon>
        <taxon>Strophariaceae</taxon>
        <taxon>Psilocybe</taxon>
    </lineage>
</organism>
<dbReference type="OrthoDB" id="10059875at2759"/>
<dbReference type="Gene3D" id="1.10.1870.10">
    <property type="entry name" value="Domain 3, Saccharopine reductase"/>
    <property type="match status" value="1"/>
</dbReference>
<dbReference type="Gene3D" id="3.40.50.720">
    <property type="entry name" value="NAD(P)-binding Rossmann-like Domain"/>
    <property type="match status" value="2"/>
</dbReference>